<comment type="caution">
    <text evidence="1">The sequence shown here is derived from an EMBL/GenBank/DDBJ whole genome shotgun (WGS) entry which is preliminary data.</text>
</comment>
<dbReference type="OrthoDB" id="740138at2"/>
<keyword evidence="2" id="KW-1185">Reference proteome</keyword>
<dbReference type="NCBIfam" id="TIGR04141">
    <property type="entry name" value="TIGR04141 family sporadically distributed protein"/>
    <property type="match status" value="1"/>
</dbReference>
<sequence>MTIVPNIFKIDKTHGSLRGLPDTMTIIRHIILRSYQKRNRPLDQSQLRIPSVQKNEFTYYLYQYRVADKDSDWSTFLPNELKEGAEFQQTKVNLVLFMETEHELFAIVGGSAYWLIANFIDHLYGLLTYDKIISLEEDEATSTKSRGMTGQRAGLSEQYRDNYRMINYLQFGKIPKELHIRLSSTTSDEYFSFLLAKTAEKLQIVAGAGFKINKEVDFEKLHQIVGELSTIMTLAPKDYLSSYIHIRDRLVLEELNGLLREKIYNNIPYLLRTSIDPRDIFEFDFCNPNKIEAFYEADHYDLVEKTETGKKKDGHFATVYDKAELYRKVIERAYELNGNNEGKIIAYLYGVNIQCYVGNKQTASSGFMFHFNAEFSWRGDAVFLVDGKWYLLKDTFVESLMAQTERIMKSSRLTSGILSESWTFDTVKMKFSKEGSYNMLYDNMPGYIVCDTVIIDGVELCDILHITANEVYLIHVKHSFTSRVRELTNQILISARRLSQAISAKQRTFFNGIYDALVTKGRSVDNLTSEEFYNLFLAKKPIYVFATASQLAVDLAIQDNVALYDSNIARFSLVTCSAEMQTSFYELKTFQITRA</sequence>
<name>A0A4R6INJ1_9SPHI</name>
<evidence type="ECO:0000313" key="2">
    <source>
        <dbReference type="Proteomes" id="UP000295499"/>
    </source>
</evidence>
<dbReference type="AlphaFoldDB" id="A0A4R6INJ1"/>
<protein>
    <submittedName>
        <fullName evidence="1">Uncharacterized protein (TIGR04141 family)</fullName>
    </submittedName>
</protein>
<reference evidence="1 2" key="1">
    <citation type="submission" date="2019-03" db="EMBL/GenBank/DDBJ databases">
        <title>Genomic Encyclopedia of Archaeal and Bacterial Type Strains, Phase II (KMG-II): from individual species to whole genera.</title>
        <authorList>
            <person name="Goeker M."/>
        </authorList>
    </citation>
    <scope>NUCLEOTIDE SEQUENCE [LARGE SCALE GENOMIC DNA]</scope>
    <source>
        <strain evidence="1 2">DSM 19034</strain>
    </source>
</reference>
<evidence type="ECO:0000313" key="1">
    <source>
        <dbReference type="EMBL" id="TDO23727.1"/>
    </source>
</evidence>
<dbReference type="Proteomes" id="UP000295499">
    <property type="component" value="Unassembled WGS sequence"/>
</dbReference>
<dbReference type="EMBL" id="SNWM01000001">
    <property type="protein sequence ID" value="TDO23727.1"/>
    <property type="molecule type" value="Genomic_DNA"/>
</dbReference>
<accession>A0A4R6INJ1</accession>
<proteinExistence type="predicted"/>
<organism evidence="1 2">
    <name type="scientific">Pedobacter duraquae</name>
    <dbReference type="NCBI Taxonomy" id="425511"/>
    <lineage>
        <taxon>Bacteria</taxon>
        <taxon>Pseudomonadati</taxon>
        <taxon>Bacteroidota</taxon>
        <taxon>Sphingobacteriia</taxon>
        <taxon>Sphingobacteriales</taxon>
        <taxon>Sphingobacteriaceae</taxon>
        <taxon>Pedobacter</taxon>
    </lineage>
</organism>
<dbReference type="Pfam" id="PF19614">
    <property type="entry name" value="DUF6119"/>
    <property type="match status" value="1"/>
</dbReference>
<gene>
    <name evidence="1" type="ORF">CLV32_0012</name>
</gene>
<dbReference type="InterPro" id="IPR026487">
    <property type="entry name" value="CHP04141"/>
</dbReference>